<dbReference type="GO" id="GO:0003995">
    <property type="term" value="F:acyl-CoA dehydrogenase activity"/>
    <property type="evidence" value="ECO:0007669"/>
    <property type="project" value="TreeGrafter"/>
</dbReference>
<name>A0A1K1RQA3_9FLAO</name>
<evidence type="ECO:0000259" key="6">
    <source>
        <dbReference type="Pfam" id="PF00441"/>
    </source>
</evidence>
<dbReference type="PANTHER" id="PTHR43884:SF12">
    <property type="entry name" value="ISOVALERYL-COA DEHYDROGENASE, MITOCHONDRIAL-RELATED"/>
    <property type="match status" value="1"/>
</dbReference>
<accession>A0A1K1RQA3</accession>
<dbReference type="Gene3D" id="1.20.140.10">
    <property type="entry name" value="Butyryl-CoA Dehydrogenase, subunit A, domain 3"/>
    <property type="match status" value="1"/>
</dbReference>
<dbReference type="InterPro" id="IPR006091">
    <property type="entry name" value="Acyl-CoA_Oxase/DH_mid-dom"/>
</dbReference>
<evidence type="ECO:0000256" key="2">
    <source>
        <dbReference type="ARBA" id="ARBA00009347"/>
    </source>
</evidence>
<dbReference type="SUPFAM" id="SSF56645">
    <property type="entry name" value="Acyl-CoA dehydrogenase NM domain-like"/>
    <property type="match status" value="1"/>
</dbReference>
<dbReference type="STRING" id="1150368.SAMN02927921_03837"/>
<feature type="domain" description="Acyl-CoA dehydrogenase/oxidase C-terminal" evidence="6">
    <location>
        <begin position="240"/>
        <end position="389"/>
    </location>
</feature>
<evidence type="ECO:0000259" key="8">
    <source>
        <dbReference type="Pfam" id="PF02771"/>
    </source>
</evidence>
<feature type="domain" description="Acyl-CoA dehydrogenase/oxidase N-terminal" evidence="8">
    <location>
        <begin position="43"/>
        <end position="117"/>
    </location>
</feature>
<dbReference type="InterPro" id="IPR036250">
    <property type="entry name" value="AcylCo_DH-like_C"/>
</dbReference>
<comment type="cofactor">
    <cofactor evidence="1 5">
        <name>FAD</name>
        <dbReference type="ChEBI" id="CHEBI:57692"/>
    </cofactor>
</comment>
<dbReference type="PANTHER" id="PTHR43884">
    <property type="entry name" value="ACYL-COA DEHYDROGENASE"/>
    <property type="match status" value="1"/>
</dbReference>
<keyword evidence="3 5" id="KW-0285">Flavoprotein</keyword>
<reference evidence="9 10" key="1">
    <citation type="submission" date="2016-11" db="EMBL/GenBank/DDBJ databases">
        <authorList>
            <person name="Jaros S."/>
            <person name="Januszkiewicz K."/>
            <person name="Wedrychowicz H."/>
        </authorList>
    </citation>
    <scope>NUCLEOTIDE SEQUENCE [LARGE SCALE GENOMIC DNA]</scope>
    <source>
        <strain evidence="9 10">CGMCC 1.12145</strain>
    </source>
</reference>
<proteinExistence type="inferred from homology"/>
<dbReference type="InterPro" id="IPR046373">
    <property type="entry name" value="Acyl-CoA_Oxase/DH_mid-dom_sf"/>
</dbReference>
<organism evidence="9 10">
    <name type="scientific">Sinomicrobium oceani</name>
    <dbReference type="NCBI Taxonomy" id="1150368"/>
    <lineage>
        <taxon>Bacteria</taxon>
        <taxon>Pseudomonadati</taxon>
        <taxon>Bacteroidota</taxon>
        <taxon>Flavobacteriia</taxon>
        <taxon>Flavobacteriales</taxon>
        <taxon>Flavobacteriaceae</taxon>
        <taxon>Sinomicrobium</taxon>
    </lineage>
</organism>
<evidence type="ECO:0000259" key="7">
    <source>
        <dbReference type="Pfam" id="PF02770"/>
    </source>
</evidence>
<keyword evidence="5" id="KW-0560">Oxidoreductase</keyword>
<feature type="domain" description="Acyl-CoA oxidase/dehydrogenase middle" evidence="7">
    <location>
        <begin position="130"/>
        <end position="220"/>
    </location>
</feature>
<sequence length="505" mass="56700">MSSTSSVSSNELPFGQFLRNFENSLDTIFNKTADINQLSLSRGLPAHIWKEIMALKPLSVAIPQTYGGRGVSVKECLGILSAASYQSLPLSLTFGINIALFLEPFAKYATEDLKPEVYKNFMENGAMGGLMITEPGYGSDALNMKTSHTRAGDDYHIQGLKHWQGLTGMADYWLITCRGQNEKGELSRDIDFFVADESKEQQKIKVLEYYDNAGLYMIPYGKNEINIRVPEKNKLQPPSTGLKMMLDILHRSRMQFPGMAMGFLRRLMEDAIAHCQHRVVGNTNLFAMDQVQYQLSRMQSSFTICSAMCAKSVKISGIDHELATSGLKANVMKALVTDLMQDAAQTYVQLSGAKGYRISHIGGRGIMDSRPFRIFEGSNEMLYTQISDMILREMRKSKINDMATFAAGKEATKMAADVFKKELNFSVSGTLPQRQSIDLGKIMARVLAINFVLELHNDGFNRELTDNCIEVMREEISILRHTMHNHAGTRALDDYQDKSNWMDFV</sequence>
<dbReference type="InterPro" id="IPR009100">
    <property type="entry name" value="AcylCoA_DH/oxidase_NM_dom_sf"/>
</dbReference>
<protein>
    <submittedName>
        <fullName evidence="9">Acyl-CoA dehydrogenase</fullName>
    </submittedName>
</protein>
<evidence type="ECO:0000313" key="10">
    <source>
        <dbReference type="Proteomes" id="UP000182248"/>
    </source>
</evidence>
<keyword evidence="10" id="KW-1185">Reference proteome</keyword>
<comment type="similarity">
    <text evidence="2 5">Belongs to the acyl-CoA dehydrogenase family.</text>
</comment>
<dbReference type="CDD" id="cd00567">
    <property type="entry name" value="ACAD"/>
    <property type="match status" value="1"/>
</dbReference>
<evidence type="ECO:0000313" key="9">
    <source>
        <dbReference type="EMBL" id="SFW74005.1"/>
    </source>
</evidence>
<dbReference type="Pfam" id="PF00441">
    <property type="entry name" value="Acyl-CoA_dh_1"/>
    <property type="match status" value="1"/>
</dbReference>
<dbReference type="Gene3D" id="1.10.540.10">
    <property type="entry name" value="Acyl-CoA dehydrogenase/oxidase, N-terminal domain"/>
    <property type="match status" value="1"/>
</dbReference>
<dbReference type="Proteomes" id="UP000182248">
    <property type="component" value="Unassembled WGS sequence"/>
</dbReference>
<dbReference type="InterPro" id="IPR013786">
    <property type="entry name" value="AcylCoA_DH/ox_N"/>
</dbReference>
<dbReference type="OrthoDB" id="9802867at2"/>
<dbReference type="Pfam" id="PF02770">
    <property type="entry name" value="Acyl-CoA_dh_M"/>
    <property type="match status" value="1"/>
</dbReference>
<evidence type="ECO:0000256" key="5">
    <source>
        <dbReference type="RuleBase" id="RU362125"/>
    </source>
</evidence>
<keyword evidence="4 5" id="KW-0274">FAD</keyword>
<dbReference type="Pfam" id="PF02771">
    <property type="entry name" value="Acyl-CoA_dh_N"/>
    <property type="match status" value="1"/>
</dbReference>
<evidence type="ECO:0000256" key="4">
    <source>
        <dbReference type="ARBA" id="ARBA00022827"/>
    </source>
</evidence>
<dbReference type="Gene3D" id="2.40.110.10">
    <property type="entry name" value="Butyryl-CoA Dehydrogenase, subunit A, domain 2"/>
    <property type="match status" value="1"/>
</dbReference>
<dbReference type="RefSeq" id="WP_072319077.1">
    <property type="nucleotide sequence ID" value="NZ_FPJE01000031.1"/>
</dbReference>
<dbReference type="AlphaFoldDB" id="A0A1K1RQA3"/>
<dbReference type="InterPro" id="IPR009075">
    <property type="entry name" value="AcylCo_DH/oxidase_C"/>
</dbReference>
<dbReference type="SUPFAM" id="SSF47203">
    <property type="entry name" value="Acyl-CoA dehydrogenase C-terminal domain-like"/>
    <property type="match status" value="1"/>
</dbReference>
<dbReference type="GO" id="GO:0050660">
    <property type="term" value="F:flavin adenine dinucleotide binding"/>
    <property type="evidence" value="ECO:0007669"/>
    <property type="project" value="InterPro"/>
</dbReference>
<dbReference type="GO" id="GO:0046359">
    <property type="term" value="P:butyrate catabolic process"/>
    <property type="evidence" value="ECO:0007669"/>
    <property type="project" value="TreeGrafter"/>
</dbReference>
<dbReference type="EMBL" id="FPJE01000031">
    <property type="protein sequence ID" value="SFW74005.1"/>
    <property type="molecule type" value="Genomic_DNA"/>
</dbReference>
<gene>
    <name evidence="9" type="ORF">SAMN02927921_03837</name>
</gene>
<dbReference type="GO" id="GO:0033539">
    <property type="term" value="P:fatty acid beta-oxidation using acyl-CoA dehydrogenase"/>
    <property type="evidence" value="ECO:0007669"/>
    <property type="project" value="TreeGrafter"/>
</dbReference>
<evidence type="ECO:0000256" key="1">
    <source>
        <dbReference type="ARBA" id="ARBA00001974"/>
    </source>
</evidence>
<evidence type="ECO:0000256" key="3">
    <source>
        <dbReference type="ARBA" id="ARBA00022630"/>
    </source>
</evidence>
<dbReference type="InterPro" id="IPR037069">
    <property type="entry name" value="AcylCoA_DH/ox_N_sf"/>
</dbReference>